<sequence length="114" mass="12356">MPTYLRKAFLPPYSPSFDPVSPSVHLPLRLRGCDKCGRQGITASYSLPPSSASLAKPQSWRSPAPLEVAGAAGREENAGAERYESVGGVVVWWQREERRIVAGGHRLVGGGRQK</sequence>
<name>A0AA38T7E4_9ASTR</name>
<protein>
    <submittedName>
        <fullName evidence="1">Uncharacterized protein</fullName>
    </submittedName>
</protein>
<dbReference type="Proteomes" id="UP001172457">
    <property type="component" value="Chromosome 3"/>
</dbReference>
<evidence type="ECO:0000313" key="1">
    <source>
        <dbReference type="EMBL" id="KAJ9555734.1"/>
    </source>
</evidence>
<gene>
    <name evidence="1" type="ORF">OSB04_010348</name>
</gene>
<dbReference type="EMBL" id="JARYMX010000003">
    <property type="protein sequence ID" value="KAJ9555734.1"/>
    <property type="molecule type" value="Genomic_DNA"/>
</dbReference>
<keyword evidence="2" id="KW-1185">Reference proteome</keyword>
<organism evidence="1 2">
    <name type="scientific">Centaurea solstitialis</name>
    <name type="common">yellow star-thistle</name>
    <dbReference type="NCBI Taxonomy" id="347529"/>
    <lineage>
        <taxon>Eukaryota</taxon>
        <taxon>Viridiplantae</taxon>
        <taxon>Streptophyta</taxon>
        <taxon>Embryophyta</taxon>
        <taxon>Tracheophyta</taxon>
        <taxon>Spermatophyta</taxon>
        <taxon>Magnoliopsida</taxon>
        <taxon>eudicotyledons</taxon>
        <taxon>Gunneridae</taxon>
        <taxon>Pentapetalae</taxon>
        <taxon>asterids</taxon>
        <taxon>campanulids</taxon>
        <taxon>Asterales</taxon>
        <taxon>Asteraceae</taxon>
        <taxon>Carduoideae</taxon>
        <taxon>Cardueae</taxon>
        <taxon>Centaureinae</taxon>
        <taxon>Centaurea</taxon>
    </lineage>
</organism>
<comment type="caution">
    <text evidence="1">The sequence shown here is derived from an EMBL/GenBank/DDBJ whole genome shotgun (WGS) entry which is preliminary data.</text>
</comment>
<proteinExistence type="predicted"/>
<dbReference type="AlphaFoldDB" id="A0AA38T7E4"/>
<accession>A0AA38T7E4</accession>
<reference evidence="1" key="1">
    <citation type="submission" date="2023-03" db="EMBL/GenBank/DDBJ databases">
        <title>Chromosome-scale reference genome and RAD-based genetic map of yellow starthistle (Centaurea solstitialis) reveal putative structural variation and QTLs associated with invader traits.</title>
        <authorList>
            <person name="Reatini B."/>
            <person name="Cang F.A."/>
            <person name="Jiang Q."/>
            <person name="Mckibben M.T.W."/>
            <person name="Barker M.S."/>
            <person name="Rieseberg L.H."/>
            <person name="Dlugosch K.M."/>
        </authorList>
    </citation>
    <scope>NUCLEOTIDE SEQUENCE</scope>
    <source>
        <strain evidence="1">CAN-66</strain>
        <tissue evidence="1">Leaf</tissue>
    </source>
</reference>
<evidence type="ECO:0000313" key="2">
    <source>
        <dbReference type="Proteomes" id="UP001172457"/>
    </source>
</evidence>